<dbReference type="Proteomes" id="UP000046392">
    <property type="component" value="Unplaced"/>
</dbReference>
<keyword evidence="3" id="KW-1185">Reference proteome</keyword>
<proteinExistence type="predicted"/>
<keyword evidence="2" id="KW-0732">Signal</keyword>
<reference evidence="4" key="1">
    <citation type="submission" date="2017-02" db="UniProtKB">
        <authorList>
            <consortium name="WormBaseParasite"/>
        </authorList>
    </citation>
    <scope>IDENTIFICATION</scope>
</reference>
<feature type="chain" id="PRO_5005894332" evidence="2">
    <location>
        <begin position="23"/>
        <end position="123"/>
    </location>
</feature>
<evidence type="ECO:0000256" key="2">
    <source>
        <dbReference type="SAM" id="SignalP"/>
    </source>
</evidence>
<feature type="signal peptide" evidence="2">
    <location>
        <begin position="1"/>
        <end position="22"/>
    </location>
</feature>
<feature type="region of interest" description="Disordered" evidence="1">
    <location>
        <begin position="99"/>
        <end position="123"/>
    </location>
</feature>
<dbReference type="AlphaFoldDB" id="A0A0N5BGM4"/>
<evidence type="ECO:0000313" key="3">
    <source>
        <dbReference type="Proteomes" id="UP000046392"/>
    </source>
</evidence>
<feature type="compositionally biased region" description="Low complexity" evidence="1">
    <location>
        <begin position="100"/>
        <end position="117"/>
    </location>
</feature>
<protein>
    <submittedName>
        <fullName evidence="4">Seminal fluid protein HACP016</fullName>
    </submittedName>
</protein>
<organism evidence="3 4">
    <name type="scientific">Strongyloides papillosus</name>
    <name type="common">Intestinal threadworm</name>
    <dbReference type="NCBI Taxonomy" id="174720"/>
    <lineage>
        <taxon>Eukaryota</taxon>
        <taxon>Metazoa</taxon>
        <taxon>Ecdysozoa</taxon>
        <taxon>Nematoda</taxon>
        <taxon>Chromadorea</taxon>
        <taxon>Rhabditida</taxon>
        <taxon>Tylenchina</taxon>
        <taxon>Panagrolaimomorpha</taxon>
        <taxon>Strongyloidoidea</taxon>
        <taxon>Strongyloididae</taxon>
        <taxon>Strongyloides</taxon>
    </lineage>
</organism>
<evidence type="ECO:0000256" key="1">
    <source>
        <dbReference type="SAM" id="MobiDB-lite"/>
    </source>
</evidence>
<accession>A0A0N5BGM4</accession>
<name>A0A0N5BGM4_STREA</name>
<evidence type="ECO:0000313" key="4">
    <source>
        <dbReference type="WBParaSite" id="SPAL_0000512400.1"/>
    </source>
</evidence>
<sequence length="123" mass="13954">MKCLIATIFLIVAIFGINFIEGLPSESITEENIVYIEKRFADNIKRRVARAPTNVKVVPINDQKLDNDFKRDRRNIIKFDNKRFKRGDSSNSNVFEVVTSKGGESSSNSEEYSASGSNILDYQ</sequence>
<dbReference type="WBParaSite" id="SPAL_0000512400.1">
    <property type="protein sequence ID" value="SPAL_0000512400.1"/>
    <property type="gene ID" value="SPAL_0000512400"/>
</dbReference>